<dbReference type="HOGENOM" id="CLU_1787535_0_0_1"/>
<dbReference type="OrthoDB" id="2692741at2759"/>
<evidence type="ECO:0000256" key="1">
    <source>
        <dbReference type="SAM" id="MobiDB-lite"/>
    </source>
</evidence>
<dbReference type="Proteomes" id="UP000008064">
    <property type="component" value="Unassembled WGS sequence"/>
</dbReference>
<reference evidence="3" key="1">
    <citation type="journal article" date="2011" name="Science">
        <title>The plant cell wall-decomposing machinery underlies the functional diversity of forest fungi.</title>
        <authorList>
            <person name="Eastwood D.C."/>
            <person name="Floudas D."/>
            <person name="Binder M."/>
            <person name="Majcherczyk A."/>
            <person name="Schneider P."/>
            <person name="Aerts A."/>
            <person name="Asiegbu F.O."/>
            <person name="Baker S.E."/>
            <person name="Barry K."/>
            <person name="Bendiksby M."/>
            <person name="Blumentritt M."/>
            <person name="Coutinho P.M."/>
            <person name="Cullen D."/>
            <person name="de Vries R.P."/>
            <person name="Gathman A."/>
            <person name="Goodell B."/>
            <person name="Henrissat B."/>
            <person name="Ihrmark K."/>
            <person name="Kauserud H."/>
            <person name="Kohler A."/>
            <person name="LaButti K."/>
            <person name="Lapidus A."/>
            <person name="Lavin J.L."/>
            <person name="Lee Y.-H."/>
            <person name="Lindquist E."/>
            <person name="Lilly W."/>
            <person name="Lucas S."/>
            <person name="Morin E."/>
            <person name="Murat C."/>
            <person name="Oguiza J.A."/>
            <person name="Park J."/>
            <person name="Pisabarro A.G."/>
            <person name="Riley R."/>
            <person name="Rosling A."/>
            <person name="Salamov A."/>
            <person name="Schmidt O."/>
            <person name="Schmutz J."/>
            <person name="Skrede I."/>
            <person name="Stenlid J."/>
            <person name="Wiebenga A."/>
            <person name="Xie X."/>
            <person name="Kuees U."/>
            <person name="Hibbett D.S."/>
            <person name="Hoffmeister D."/>
            <person name="Hoegberg N."/>
            <person name="Martin F."/>
            <person name="Grigoriev I.V."/>
            <person name="Watkinson S.C."/>
        </authorList>
    </citation>
    <scope>NUCLEOTIDE SEQUENCE [LARGE SCALE GENOMIC DNA]</scope>
    <source>
        <strain evidence="3">S7.9</strain>
    </source>
</reference>
<evidence type="ECO:0000313" key="3">
    <source>
        <dbReference type="Proteomes" id="UP000008064"/>
    </source>
</evidence>
<organism evidence="3">
    <name type="scientific">Serpula lacrymans var. lacrymans (strain S7.9)</name>
    <name type="common">Dry rot fungus</name>
    <dbReference type="NCBI Taxonomy" id="578457"/>
    <lineage>
        <taxon>Eukaryota</taxon>
        <taxon>Fungi</taxon>
        <taxon>Dikarya</taxon>
        <taxon>Basidiomycota</taxon>
        <taxon>Agaricomycotina</taxon>
        <taxon>Agaricomycetes</taxon>
        <taxon>Agaricomycetidae</taxon>
        <taxon>Boletales</taxon>
        <taxon>Coniophorineae</taxon>
        <taxon>Serpulaceae</taxon>
        <taxon>Serpula</taxon>
    </lineage>
</organism>
<dbReference type="EMBL" id="GL945431">
    <property type="protein sequence ID" value="EGO27056.1"/>
    <property type="molecule type" value="Genomic_DNA"/>
</dbReference>
<dbReference type="RefSeq" id="XP_007315147.1">
    <property type="nucleotide sequence ID" value="XM_007315085.1"/>
</dbReference>
<dbReference type="KEGG" id="sla:SERLADRAFT_406285"/>
<name>F8NNL4_SERL9</name>
<evidence type="ECO:0000313" key="2">
    <source>
        <dbReference type="EMBL" id="EGO27056.1"/>
    </source>
</evidence>
<dbReference type="GeneID" id="18812664"/>
<dbReference type="AlphaFoldDB" id="F8NNL4"/>
<feature type="region of interest" description="Disordered" evidence="1">
    <location>
        <begin position="1"/>
        <end position="31"/>
    </location>
</feature>
<gene>
    <name evidence="2" type="ORF">SERLADRAFT_406285</name>
</gene>
<sequence>MSKKAQKLKAARARAARWPTSRVTATPKHGPESAVQYCAGATPEWLEGDADNDMAMHLAPADHARPRYTPMELDLECDSDGVNVCWPSSSKYEMPLNPESSWSDSESICKMEGDELEANLQELRAEVEALGNCTGFEEIQTTRMFADWKTAEANRTLGYNGHSAWTH</sequence>
<feature type="compositionally biased region" description="Basic residues" evidence="1">
    <location>
        <begin position="1"/>
        <end position="15"/>
    </location>
</feature>
<protein>
    <submittedName>
        <fullName evidence="2">Uncharacterized protein</fullName>
    </submittedName>
</protein>
<proteinExistence type="predicted"/>
<accession>F8NNL4</accession>